<name>A0A7S2A984_TRICV</name>
<gene>
    <name evidence="4" type="ORF">OSIN01602_LOCUS22015</name>
</gene>
<dbReference type="GO" id="GO:0015629">
    <property type="term" value="C:actin cytoskeleton"/>
    <property type="evidence" value="ECO:0007669"/>
    <property type="project" value="InterPro"/>
</dbReference>
<accession>A0A7S2A984</accession>
<dbReference type="CDD" id="cd11286">
    <property type="entry name" value="ADF_cofilin_like"/>
    <property type="match status" value="1"/>
</dbReference>
<dbReference type="PANTHER" id="PTHR11913">
    <property type="entry name" value="COFILIN-RELATED"/>
    <property type="match status" value="1"/>
</dbReference>
<dbReference type="SUPFAM" id="SSF55753">
    <property type="entry name" value="Actin depolymerizing proteins"/>
    <property type="match status" value="1"/>
</dbReference>
<proteinExistence type="inferred from homology"/>
<dbReference type="InterPro" id="IPR002108">
    <property type="entry name" value="ADF-H"/>
</dbReference>
<dbReference type="GO" id="GO:0030042">
    <property type="term" value="P:actin filament depolymerization"/>
    <property type="evidence" value="ECO:0007669"/>
    <property type="project" value="InterPro"/>
</dbReference>
<evidence type="ECO:0000256" key="1">
    <source>
        <dbReference type="ARBA" id="ARBA00006844"/>
    </source>
</evidence>
<evidence type="ECO:0000259" key="3">
    <source>
        <dbReference type="PROSITE" id="PS51263"/>
    </source>
</evidence>
<dbReference type="GO" id="GO:0003779">
    <property type="term" value="F:actin binding"/>
    <property type="evidence" value="ECO:0007669"/>
    <property type="project" value="UniProtKB-KW"/>
</dbReference>
<organism evidence="4">
    <name type="scientific">Trieres chinensis</name>
    <name type="common">Marine centric diatom</name>
    <name type="synonym">Odontella sinensis</name>
    <dbReference type="NCBI Taxonomy" id="1514140"/>
    <lineage>
        <taxon>Eukaryota</taxon>
        <taxon>Sar</taxon>
        <taxon>Stramenopiles</taxon>
        <taxon>Ochrophyta</taxon>
        <taxon>Bacillariophyta</taxon>
        <taxon>Mediophyceae</taxon>
        <taxon>Biddulphiophycidae</taxon>
        <taxon>Eupodiscales</taxon>
        <taxon>Parodontellaceae</taxon>
        <taxon>Trieres</taxon>
    </lineage>
</organism>
<feature type="domain" description="ADF-H" evidence="3">
    <location>
        <begin position="3"/>
        <end position="139"/>
    </location>
</feature>
<dbReference type="InterPro" id="IPR017904">
    <property type="entry name" value="ADF/Cofilin"/>
</dbReference>
<dbReference type="EMBL" id="HBGO01038050">
    <property type="protein sequence ID" value="CAD9361694.1"/>
    <property type="molecule type" value="Transcribed_RNA"/>
</dbReference>
<dbReference type="AlphaFoldDB" id="A0A7S2A984"/>
<reference evidence="4" key="1">
    <citation type="submission" date="2021-01" db="EMBL/GenBank/DDBJ databases">
        <authorList>
            <person name="Corre E."/>
            <person name="Pelletier E."/>
            <person name="Niang G."/>
            <person name="Scheremetjew M."/>
            <person name="Finn R."/>
            <person name="Kale V."/>
            <person name="Holt S."/>
            <person name="Cochrane G."/>
            <person name="Meng A."/>
            <person name="Brown T."/>
            <person name="Cohen L."/>
        </authorList>
    </citation>
    <scope>NUCLEOTIDE SEQUENCE</scope>
    <source>
        <strain evidence="4">Grunow 1884</strain>
    </source>
</reference>
<dbReference type="Pfam" id="PF00241">
    <property type="entry name" value="Cofilin_ADF"/>
    <property type="match status" value="1"/>
</dbReference>
<evidence type="ECO:0000256" key="2">
    <source>
        <dbReference type="ARBA" id="ARBA00023203"/>
    </source>
</evidence>
<keyword evidence="2" id="KW-0009">Actin-binding</keyword>
<dbReference type="SMART" id="SM00102">
    <property type="entry name" value="ADF"/>
    <property type="match status" value="1"/>
</dbReference>
<protein>
    <recommendedName>
        <fullName evidence="3">ADF-H domain-containing protein</fullName>
    </recommendedName>
</protein>
<evidence type="ECO:0000313" key="4">
    <source>
        <dbReference type="EMBL" id="CAD9361694.1"/>
    </source>
</evidence>
<dbReference type="InterPro" id="IPR029006">
    <property type="entry name" value="ADF-H/Gelsolin-like_dom_sf"/>
</dbReference>
<dbReference type="Gene3D" id="3.40.20.10">
    <property type="entry name" value="Severin"/>
    <property type="match status" value="1"/>
</dbReference>
<comment type="similarity">
    <text evidence="1">Belongs to the actin-binding proteins ADF family.</text>
</comment>
<dbReference type="PROSITE" id="PS51263">
    <property type="entry name" value="ADF_H"/>
    <property type="match status" value="1"/>
</dbReference>
<sequence length="143" mass="16228">MSTGVVVSDDVQYSFNEFKLKRGDYKLRYFIYQISKDRKYIEVEKTGGPEKTYDDFVEALPENDCRYGLIDLEFSTDDGRETSKLVFISWNPDTASVRPKMLYSGSKEALKAALQGVGIHINATDHSELDLETAILPVVKKFA</sequence>